<name>A0A8R1HUP0_CAEJA</name>
<dbReference type="OMA" id="NVIIPSC"/>
<dbReference type="EnsemblMetazoa" id="CJA07454.1">
    <property type="protein sequence ID" value="CJA07454.1"/>
    <property type="gene ID" value="WBGene00126658"/>
</dbReference>
<dbReference type="Proteomes" id="UP000005237">
    <property type="component" value="Unassembled WGS sequence"/>
</dbReference>
<reference evidence="3" key="1">
    <citation type="submission" date="2010-08" db="EMBL/GenBank/DDBJ databases">
        <authorList>
            <consortium name="Caenorhabditis japonica Sequencing Consortium"/>
            <person name="Wilson R.K."/>
        </authorList>
    </citation>
    <scope>NUCLEOTIDE SEQUENCE [LARGE SCALE GENOMIC DNA]</scope>
    <source>
        <strain evidence="3">DF5081</strain>
    </source>
</reference>
<proteinExistence type="predicted"/>
<sequence length="98" mass="10791">MMTEKTRNLMLKNTAPTSQHNSSISLTVFRGTALITQLEAQKHPTTFVAVSSDFDNHILPACPQIPILTTRTSPPLQQKPSSESFDSQLHDSSISNII</sequence>
<protein>
    <submittedName>
        <fullName evidence="2">Uncharacterized protein</fullName>
    </submittedName>
</protein>
<feature type="region of interest" description="Disordered" evidence="1">
    <location>
        <begin position="69"/>
        <end position="98"/>
    </location>
</feature>
<evidence type="ECO:0000256" key="1">
    <source>
        <dbReference type="SAM" id="MobiDB-lite"/>
    </source>
</evidence>
<dbReference type="AlphaFoldDB" id="A0A8R1HUP0"/>
<evidence type="ECO:0000313" key="3">
    <source>
        <dbReference type="Proteomes" id="UP000005237"/>
    </source>
</evidence>
<evidence type="ECO:0000313" key="2">
    <source>
        <dbReference type="EnsemblMetazoa" id="CJA07454.1"/>
    </source>
</evidence>
<accession>A0A8R1HUP0</accession>
<organism evidence="2 3">
    <name type="scientific">Caenorhabditis japonica</name>
    <dbReference type="NCBI Taxonomy" id="281687"/>
    <lineage>
        <taxon>Eukaryota</taxon>
        <taxon>Metazoa</taxon>
        <taxon>Ecdysozoa</taxon>
        <taxon>Nematoda</taxon>
        <taxon>Chromadorea</taxon>
        <taxon>Rhabditida</taxon>
        <taxon>Rhabditina</taxon>
        <taxon>Rhabditomorpha</taxon>
        <taxon>Rhabditoidea</taxon>
        <taxon>Rhabditidae</taxon>
        <taxon>Peloderinae</taxon>
        <taxon>Caenorhabditis</taxon>
    </lineage>
</organism>
<feature type="region of interest" description="Disordered" evidence="1">
    <location>
        <begin position="1"/>
        <end position="20"/>
    </location>
</feature>
<reference evidence="2" key="2">
    <citation type="submission" date="2022-06" db="UniProtKB">
        <authorList>
            <consortium name="EnsemblMetazoa"/>
        </authorList>
    </citation>
    <scope>IDENTIFICATION</scope>
    <source>
        <strain evidence="2">DF5081</strain>
    </source>
</reference>
<keyword evidence="3" id="KW-1185">Reference proteome</keyword>